<evidence type="ECO:0000256" key="8">
    <source>
        <dbReference type="ARBA" id="ARBA00022697"/>
    </source>
</evidence>
<comment type="cofactor">
    <cofactor evidence="1">
        <name>a metal cation</name>
        <dbReference type="ChEBI" id="CHEBI:25213"/>
    </cofactor>
</comment>
<evidence type="ECO:0000256" key="12">
    <source>
        <dbReference type="ARBA" id="ARBA00023027"/>
    </source>
</evidence>
<dbReference type="InterPro" id="IPR002912">
    <property type="entry name" value="ACT_dom"/>
</dbReference>
<dbReference type="NCBIfam" id="NF004976">
    <property type="entry name" value="PRK06349.1"/>
    <property type="match status" value="1"/>
</dbReference>
<keyword evidence="9" id="KW-0479">Metal-binding</keyword>
<protein>
    <recommendedName>
        <fullName evidence="6 18">Homoserine dehydrogenase</fullName>
        <ecNumber evidence="5 18">1.1.1.3</ecNumber>
    </recommendedName>
</protein>
<evidence type="ECO:0000313" key="21">
    <source>
        <dbReference type="EMBL" id="GEN85033.1"/>
    </source>
</evidence>
<evidence type="ECO:0000256" key="4">
    <source>
        <dbReference type="ARBA" id="ARBA00006753"/>
    </source>
</evidence>
<comment type="similarity">
    <text evidence="4 19">Belongs to the homoserine dehydrogenase family.</text>
</comment>
<evidence type="ECO:0000256" key="5">
    <source>
        <dbReference type="ARBA" id="ARBA00013213"/>
    </source>
</evidence>
<keyword evidence="8 18" id="KW-0791">Threonine biosynthesis</keyword>
<keyword evidence="10 17" id="KW-0521">NADP</keyword>
<dbReference type="InterPro" id="IPR036291">
    <property type="entry name" value="NAD(P)-bd_dom_sf"/>
</dbReference>
<dbReference type="PANTHER" id="PTHR43331">
    <property type="entry name" value="HOMOSERINE DEHYDROGENASE"/>
    <property type="match status" value="1"/>
</dbReference>
<keyword evidence="7 18" id="KW-0028">Amino-acid biosynthesis</keyword>
<evidence type="ECO:0000256" key="3">
    <source>
        <dbReference type="ARBA" id="ARBA00005062"/>
    </source>
</evidence>
<dbReference type="GO" id="GO:0009086">
    <property type="term" value="P:methionine biosynthetic process"/>
    <property type="evidence" value="ECO:0007669"/>
    <property type="project" value="UniProtKB-KW"/>
</dbReference>
<comment type="pathway">
    <text evidence="3 18">Amino-acid biosynthesis; L-methionine biosynthesis via de novo pathway; L-homoserine from L-aspartate: step 3/3.</text>
</comment>
<organism evidence="21 22">
    <name type="scientific">Sporosarcina luteola</name>
    <dbReference type="NCBI Taxonomy" id="582850"/>
    <lineage>
        <taxon>Bacteria</taxon>
        <taxon>Bacillati</taxon>
        <taxon>Bacillota</taxon>
        <taxon>Bacilli</taxon>
        <taxon>Bacillales</taxon>
        <taxon>Caryophanaceae</taxon>
        <taxon>Sporosarcina</taxon>
    </lineage>
</organism>
<evidence type="ECO:0000256" key="18">
    <source>
        <dbReference type="RuleBase" id="RU000579"/>
    </source>
</evidence>
<dbReference type="FunFam" id="3.30.360.10:FF:000005">
    <property type="entry name" value="Homoserine dehydrogenase"/>
    <property type="match status" value="1"/>
</dbReference>
<keyword evidence="11 18" id="KW-0560">Oxidoreductase</keyword>
<sequence length="432" mass="46796">MKNEINIGLLGFGVVGSGVAEILHRHQEDLSHKLGVPVKIKKVLVKDATKKRDTVLAQEIFTTDSDEVIEDPSIDLIVEVIGGTIEAKQAIEKALRAGKGVVTANKDVMAQFGHELLKLADEHKCDLFYEASVGGGIPLIRTLEDGLASDRIRALTGIVNGTTNFILTKMKHEKKTYEEALAEATELGFAEADPSADVDGMDAARKMTILASLAFSTEVRLEDVFVRGMKDIQNGDLALAEQFGFTVKMAGFAKKDDDGIEISVEPVFIQNSHPLASVNNEFNAVYVYGDTVGETMFYGPGAGSLPTATSVTGDIVAACRNLLLGVNGKRLHAPQHAYTVKEDKQIIGRYFHRISVKDEVGVLSKLASVYSNHGASLATVVQHEGDNNGGVDLIMITHSISRQQHLDIMNELHNTPAVNGVVSYYRVEGENR</sequence>
<dbReference type="AlphaFoldDB" id="A0A511ZC83"/>
<evidence type="ECO:0000256" key="15">
    <source>
        <dbReference type="ARBA" id="ARBA00048841"/>
    </source>
</evidence>
<evidence type="ECO:0000256" key="16">
    <source>
        <dbReference type="PIRSR" id="PIRSR000098-1"/>
    </source>
</evidence>
<name>A0A511ZC83_9BACL</name>
<evidence type="ECO:0000256" key="14">
    <source>
        <dbReference type="ARBA" id="ARBA00023167"/>
    </source>
</evidence>
<feature type="binding site" evidence="17">
    <location>
        <begin position="10"/>
        <end position="17"/>
    </location>
    <ligand>
        <name>NADP(+)</name>
        <dbReference type="ChEBI" id="CHEBI:58349"/>
    </ligand>
</feature>
<dbReference type="PANTHER" id="PTHR43331:SF1">
    <property type="entry name" value="HOMOSERINE DEHYDROGENASE"/>
    <property type="match status" value="1"/>
</dbReference>
<comment type="catalytic activity">
    <reaction evidence="15">
        <text>L-homoserine + NADP(+) = L-aspartate 4-semialdehyde + NADPH + H(+)</text>
        <dbReference type="Rhea" id="RHEA:15761"/>
        <dbReference type="ChEBI" id="CHEBI:15378"/>
        <dbReference type="ChEBI" id="CHEBI:57476"/>
        <dbReference type="ChEBI" id="CHEBI:57783"/>
        <dbReference type="ChEBI" id="CHEBI:58349"/>
        <dbReference type="ChEBI" id="CHEBI:537519"/>
        <dbReference type="EC" id="1.1.1.3"/>
    </reaction>
    <physiologicalReaction direction="right-to-left" evidence="15">
        <dbReference type="Rhea" id="RHEA:15763"/>
    </physiologicalReaction>
</comment>
<evidence type="ECO:0000256" key="9">
    <source>
        <dbReference type="ARBA" id="ARBA00022723"/>
    </source>
</evidence>
<evidence type="ECO:0000256" key="10">
    <source>
        <dbReference type="ARBA" id="ARBA00022857"/>
    </source>
</evidence>
<dbReference type="SUPFAM" id="SSF55347">
    <property type="entry name" value="Glyceraldehyde-3-phosphate dehydrogenase-like, C-terminal domain"/>
    <property type="match status" value="1"/>
</dbReference>
<dbReference type="RefSeq" id="WP_147060446.1">
    <property type="nucleotide sequence ID" value="NZ_BJYL01000056.1"/>
</dbReference>
<dbReference type="Pfam" id="PF00742">
    <property type="entry name" value="Homoserine_dh"/>
    <property type="match status" value="1"/>
</dbReference>
<dbReference type="InterPro" id="IPR019811">
    <property type="entry name" value="HDH_CS"/>
</dbReference>
<gene>
    <name evidence="21" type="primary">hom</name>
    <name evidence="21" type="ORF">SLU01_33450</name>
</gene>
<dbReference type="Gene3D" id="3.30.70.260">
    <property type="match status" value="1"/>
</dbReference>
<proteinExistence type="inferred from homology"/>
<dbReference type="UniPathway" id="UPA00050">
    <property type="reaction ID" value="UER00063"/>
</dbReference>
<evidence type="ECO:0000256" key="13">
    <source>
        <dbReference type="ARBA" id="ARBA00023053"/>
    </source>
</evidence>
<evidence type="ECO:0000259" key="20">
    <source>
        <dbReference type="PROSITE" id="PS51671"/>
    </source>
</evidence>
<feature type="binding site" evidence="17">
    <location>
        <position position="106"/>
    </location>
    <ligand>
        <name>NADPH</name>
        <dbReference type="ChEBI" id="CHEBI:57783"/>
    </ligand>
</feature>
<dbReference type="Proteomes" id="UP000321901">
    <property type="component" value="Unassembled WGS sequence"/>
</dbReference>
<dbReference type="EMBL" id="BJYL01000056">
    <property type="protein sequence ID" value="GEN85033.1"/>
    <property type="molecule type" value="Genomic_DNA"/>
</dbReference>
<dbReference type="EC" id="1.1.1.3" evidence="5 18"/>
<dbReference type="SUPFAM" id="SSF51735">
    <property type="entry name" value="NAD(P)-binding Rossmann-fold domains"/>
    <property type="match status" value="1"/>
</dbReference>
<feature type="active site" description="Proton donor" evidence="16">
    <location>
        <position position="206"/>
    </location>
</feature>
<dbReference type="Pfam" id="PF03447">
    <property type="entry name" value="NAD_binding_3"/>
    <property type="match status" value="1"/>
</dbReference>
<dbReference type="OrthoDB" id="9808167at2"/>
<keyword evidence="22" id="KW-1185">Reference proteome</keyword>
<evidence type="ECO:0000313" key="22">
    <source>
        <dbReference type="Proteomes" id="UP000321901"/>
    </source>
</evidence>
<dbReference type="InterPro" id="IPR045865">
    <property type="entry name" value="ACT-like_dom_sf"/>
</dbReference>
<keyword evidence="13" id="KW-0915">Sodium</keyword>
<dbReference type="PROSITE" id="PS01042">
    <property type="entry name" value="HOMOSER_DHGENASE"/>
    <property type="match status" value="1"/>
</dbReference>
<dbReference type="Gene3D" id="3.30.360.10">
    <property type="entry name" value="Dihydrodipicolinate Reductase, domain 2"/>
    <property type="match status" value="1"/>
</dbReference>
<feature type="binding site" evidence="17">
    <location>
        <position position="191"/>
    </location>
    <ligand>
        <name>L-homoserine</name>
        <dbReference type="ChEBI" id="CHEBI:57476"/>
    </ligand>
</feature>
<dbReference type="PROSITE" id="PS51671">
    <property type="entry name" value="ACT"/>
    <property type="match status" value="1"/>
</dbReference>
<dbReference type="PIRSF" id="PIRSF000098">
    <property type="entry name" value="Homoser_dehydrog"/>
    <property type="match status" value="1"/>
</dbReference>
<evidence type="ECO:0000256" key="17">
    <source>
        <dbReference type="PIRSR" id="PIRSR000098-2"/>
    </source>
</evidence>
<dbReference type="GO" id="GO:0009088">
    <property type="term" value="P:threonine biosynthetic process"/>
    <property type="evidence" value="ECO:0007669"/>
    <property type="project" value="UniProtKB-UniPathway"/>
</dbReference>
<evidence type="ECO:0000256" key="11">
    <source>
        <dbReference type="ARBA" id="ARBA00023002"/>
    </source>
</evidence>
<feature type="domain" description="ACT" evidence="20">
    <location>
        <begin position="351"/>
        <end position="426"/>
    </location>
</feature>
<dbReference type="InterPro" id="IPR001342">
    <property type="entry name" value="HDH_cat"/>
</dbReference>
<comment type="caution">
    <text evidence="21">The sequence shown here is derived from an EMBL/GenBank/DDBJ whole genome shotgun (WGS) entry which is preliminary data.</text>
</comment>
<dbReference type="InterPro" id="IPR016204">
    <property type="entry name" value="HDH"/>
</dbReference>
<dbReference type="CDD" id="cd04881">
    <property type="entry name" value="ACT_HSDH-Hom"/>
    <property type="match status" value="1"/>
</dbReference>
<dbReference type="SUPFAM" id="SSF55021">
    <property type="entry name" value="ACT-like"/>
    <property type="match status" value="1"/>
</dbReference>
<dbReference type="InterPro" id="IPR005106">
    <property type="entry name" value="Asp/hSer_DH_NAD-bd"/>
</dbReference>
<dbReference type="UniPathway" id="UPA00051">
    <property type="reaction ID" value="UER00465"/>
</dbReference>
<dbReference type="GO" id="GO:0004412">
    <property type="term" value="F:homoserine dehydrogenase activity"/>
    <property type="evidence" value="ECO:0007669"/>
    <property type="project" value="UniProtKB-EC"/>
</dbReference>
<evidence type="ECO:0000256" key="19">
    <source>
        <dbReference type="RuleBase" id="RU004171"/>
    </source>
</evidence>
<keyword evidence="14 18" id="KW-0486">Methionine biosynthesis</keyword>
<dbReference type="FunFam" id="3.40.50.720:FF:000062">
    <property type="entry name" value="Homoserine dehydrogenase"/>
    <property type="match status" value="1"/>
</dbReference>
<evidence type="ECO:0000256" key="7">
    <source>
        <dbReference type="ARBA" id="ARBA00022605"/>
    </source>
</evidence>
<accession>A0A511ZC83</accession>
<dbReference type="Gene3D" id="3.40.50.720">
    <property type="entry name" value="NAD(P)-binding Rossmann-like Domain"/>
    <property type="match status" value="1"/>
</dbReference>
<reference evidence="21 22" key="1">
    <citation type="submission" date="2019-07" db="EMBL/GenBank/DDBJ databases">
        <title>Whole genome shotgun sequence of Sporosarcina luteola NBRC 105378.</title>
        <authorList>
            <person name="Hosoyama A."/>
            <person name="Uohara A."/>
            <person name="Ohji S."/>
            <person name="Ichikawa N."/>
        </authorList>
    </citation>
    <scope>NUCLEOTIDE SEQUENCE [LARGE SCALE GENOMIC DNA]</scope>
    <source>
        <strain evidence="21 22">NBRC 105378</strain>
    </source>
</reference>
<evidence type="ECO:0000256" key="6">
    <source>
        <dbReference type="ARBA" id="ARBA00013376"/>
    </source>
</evidence>
<evidence type="ECO:0000256" key="1">
    <source>
        <dbReference type="ARBA" id="ARBA00001920"/>
    </source>
</evidence>
<keyword evidence="12" id="KW-0520">NAD</keyword>
<dbReference type="GO" id="GO:0046872">
    <property type="term" value="F:metal ion binding"/>
    <property type="evidence" value="ECO:0007669"/>
    <property type="project" value="UniProtKB-KW"/>
</dbReference>
<dbReference type="GO" id="GO:0050661">
    <property type="term" value="F:NADP binding"/>
    <property type="evidence" value="ECO:0007669"/>
    <property type="project" value="InterPro"/>
</dbReference>
<comment type="pathway">
    <text evidence="2 18">Amino-acid biosynthesis; L-threonine biosynthesis; L-threonine from L-aspartate: step 3/5.</text>
</comment>
<evidence type="ECO:0000256" key="2">
    <source>
        <dbReference type="ARBA" id="ARBA00005056"/>
    </source>
</evidence>